<organism evidence="1 2">
    <name type="scientific">Colwellia psychrerythraea (strain 34H / ATCC BAA-681)</name>
    <name type="common">Vibrio psychroerythus</name>
    <dbReference type="NCBI Taxonomy" id="167879"/>
    <lineage>
        <taxon>Bacteria</taxon>
        <taxon>Pseudomonadati</taxon>
        <taxon>Pseudomonadota</taxon>
        <taxon>Gammaproteobacteria</taxon>
        <taxon>Alteromonadales</taxon>
        <taxon>Colwelliaceae</taxon>
        <taxon>Colwellia</taxon>
    </lineage>
</organism>
<dbReference type="Proteomes" id="UP000000547">
    <property type="component" value="Chromosome"/>
</dbReference>
<dbReference type="EMBL" id="CP000083">
    <property type="protein sequence ID" value="AAZ25833.1"/>
    <property type="molecule type" value="Genomic_DNA"/>
</dbReference>
<sequence length="68" mass="7651">MLAKISDEGAKANYFLSCFNDLLYAIYPKAPSSLNISKICTVKILSINNIGLPLYFKENTKYKIKTKS</sequence>
<dbReference type="AlphaFoldDB" id="Q489Y1"/>
<reference evidence="1" key="1">
    <citation type="journal article" date="2005" name="Proc. Natl. Acad. Sci. U.S.A.">
        <title>The psychrophilic lifestyle as revealed by the genome sequence of Colwellia psychrerythraea 34H through genomic and proteomic analyses.</title>
        <authorList>
            <person name="Methe B.A."/>
            <person name="Nelson K.E."/>
            <person name="Deming J.W."/>
            <person name="Momen B."/>
            <person name="Melamud E."/>
            <person name="Zhang X."/>
            <person name="Moult J."/>
            <person name="Madupu R."/>
            <person name="Nelson W.C."/>
            <person name="Dodson R.J."/>
            <person name="Brinkac L.M."/>
            <person name="Daugherty S.C."/>
            <person name="Durkin A.S."/>
            <person name="DeBoy R.T."/>
            <person name="Kolonay J.F."/>
            <person name="Sullivan S.A."/>
            <person name="Zhou L."/>
            <person name="Davidsen T.M."/>
            <person name="Wu M."/>
            <person name="Huston A.L."/>
            <person name="Lewis M."/>
            <person name="Weaver B."/>
            <person name="Weidman J.F."/>
            <person name="Khouri H."/>
            <person name="Utterback T.R."/>
            <person name="Feldblyum T.V."/>
            <person name="Fraser C.M."/>
        </authorList>
    </citation>
    <scope>NUCLEOTIDE SEQUENCE [LARGE SCALE GENOMIC DNA]</scope>
    <source>
        <strain evidence="1">34H</strain>
    </source>
</reference>
<gene>
    <name evidence="1" type="ordered locus">CPS_0375</name>
</gene>
<dbReference type="STRING" id="167879.CPS_0375"/>
<accession>Q489Y1</accession>
<dbReference type="KEGG" id="cps:CPS_0375"/>
<name>Q489Y1_COLP3</name>
<dbReference type="HOGENOM" id="CLU_2786707_0_0_6"/>
<proteinExistence type="predicted"/>
<protein>
    <submittedName>
        <fullName evidence="1">Uncharacterized protein</fullName>
    </submittedName>
</protein>
<evidence type="ECO:0000313" key="1">
    <source>
        <dbReference type="EMBL" id="AAZ25833.1"/>
    </source>
</evidence>
<evidence type="ECO:0000313" key="2">
    <source>
        <dbReference type="Proteomes" id="UP000000547"/>
    </source>
</evidence>